<evidence type="ECO:0000313" key="3">
    <source>
        <dbReference type="EMBL" id="RPB29382.1"/>
    </source>
</evidence>
<sequence>MLGRLLSSASSTTSSPAGTRPSTAAGFEGEDLYTRTLLYPDGSPLSHNNSLSGSGYISGSSLSIDGEHIDIDGCRDVRVIIAQDGTGTDGKVVVYDSKPGANIAAQYVSSTNYNNSFDDGAPLSPGLCGGFNRRRRSPNPFQPAFSGTGALAPKGEWRMITDCMFGAVSLAYKGPSTKLHILPNLPQDDKSGTTTPLSDLRSRNDSTRSRGFSNHANPFTHHTSSKDRKSVLVTRLFSVTIPASTTSRCFVPQETPDRTPTLTTSLGSTNGFPFPAMPTSGANTMKPMKPTKTSMYGIGLVISLPQSSSSNTIKRCPNCWTIQYDFESRRASHGHYCCDAMAACMEDEYHTDSVSVESGHEGIADDQMELITRHWDIITRALAELQCFAQSKIVESLMATGIVSPTSAQPGYKYRNRVELRPGALMYNELLRLEVERFKWRIVSGIKIPRVVTGQGRWEWLDVLGPIEYRNKHQRRKNVSGIVGNDSSLPTRTVIISHDKIVARRLIYLLSAFLPVKTLPAWPVTEPTFLNSRNSSSNMLSQSPPMMSYMIPGQISRGSTRRKPRRRPSKLSMIHGEAGEEGGWDIPVVHGSAEATLLRQQSDASLQLPVLSLGSGRKHHNATTTATAHHRDSRPGSAGSSASFSLIHTLRRSGTGHTSTDSSATGASGWSFLSSIWPNPQPSTVCTSEADEPIDCPAPTRSLHSSVCPEKYDEEVVVQDHDLYPGYEDHAQSPPRFDSAHFAQPFQHDAPLNVSLADDGVVDVEVPFGPSTSLIPPVLGHSTANSISPIESPASAGCNFSLLSLDRSNLSFSSLYNCDDTTDTTMNVAGWMEDERFHSDFSLQAVKPYAELEADIKRSMRAEPTPSVPAGTLTDTWIDVCTVLLADTRTYTIKRLKLKRRRRVAPPPMTDGMAALSHAHLMAIPIPSRHHTTSFSAVEEVEDEEFEEEWVMDMDDTLATAVERAIGVETEYSCSRATKSNKTRSALSKEPIPPSTPDNQATKVSSTCLGSDCKGLILGALEEVVKRCASGRRATGTIRGTGFVDNVLTEGVVRWLNDVEEVSNPPHTSSASSVPEF</sequence>
<accession>A0A3N4MA59</accession>
<feature type="compositionally biased region" description="Basic residues" evidence="1">
    <location>
        <begin position="559"/>
        <end position="569"/>
    </location>
</feature>
<feature type="region of interest" description="Disordered" evidence="1">
    <location>
        <begin position="249"/>
        <end position="285"/>
    </location>
</feature>
<feature type="compositionally biased region" description="Polar residues" evidence="1">
    <location>
        <begin position="977"/>
        <end position="986"/>
    </location>
</feature>
<dbReference type="EMBL" id="ML121527">
    <property type="protein sequence ID" value="RPB29382.1"/>
    <property type="molecule type" value="Genomic_DNA"/>
</dbReference>
<feature type="domain" description="Folliculin-interacting protein N-terminal" evidence="2">
    <location>
        <begin position="155"/>
        <end position="187"/>
    </location>
</feature>
<dbReference type="PANTHER" id="PTHR21634:SF9">
    <property type="entry name" value="RE13835P"/>
    <property type="match status" value="1"/>
</dbReference>
<gene>
    <name evidence="3" type="ORF">L211DRAFT_844377</name>
</gene>
<feature type="compositionally biased region" description="Polar residues" evidence="1">
    <location>
        <begin position="258"/>
        <end position="271"/>
    </location>
</feature>
<dbReference type="GO" id="GO:0005737">
    <property type="term" value="C:cytoplasm"/>
    <property type="evidence" value="ECO:0007669"/>
    <property type="project" value="TreeGrafter"/>
</dbReference>
<dbReference type="STRING" id="1051890.A0A3N4MA59"/>
<protein>
    <recommendedName>
        <fullName evidence="2">Folliculin-interacting protein N-terminal domain-containing protein</fullName>
    </recommendedName>
</protein>
<evidence type="ECO:0000313" key="4">
    <source>
        <dbReference type="Proteomes" id="UP000267821"/>
    </source>
</evidence>
<feature type="compositionally biased region" description="Polar residues" evidence="1">
    <location>
        <begin position="209"/>
        <end position="222"/>
    </location>
</feature>
<feature type="compositionally biased region" description="Low complexity" evidence="1">
    <location>
        <begin position="1"/>
        <end position="25"/>
    </location>
</feature>
<feature type="region of interest" description="Disordered" evidence="1">
    <location>
        <begin position="182"/>
        <end position="226"/>
    </location>
</feature>
<evidence type="ECO:0000256" key="1">
    <source>
        <dbReference type="SAM" id="MobiDB-lite"/>
    </source>
</evidence>
<proteinExistence type="predicted"/>
<reference evidence="3 4" key="1">
    <citation type="journal article" date="2018" name="Nat. Ecol. Evol.">
        <title>Pezizomycetes genomes reveal the molecular basis of ectomycorrhizal truffle lifestyle.</title>
        <authorList>
            <person name="Murat C."/>
            <person name="Payen T."/>
            <person name="Noel B."/>
            <person name="Kuo A."/>
            <person name="Morin E."/>
            <person name="Chen J."/>
            <person name="Kohler A."/>
            <person name="Krizsan K."/>
            <person name="Balestrini R."/>
            <person name="Da Silva C."/>
            <person name="Montanini B."/>
            <person name="Hainaut M."/>
            <person name="Levati E."/>
            <person name="Barry K.W."/>
            <person name="Belfiori B."/>
            <person name="Cichocki N."/>
            <person name="Clum A."/>
            <person name="Dockter R.B."/>
            <person name="Fauchery L."/>
            <person name="Guy J."/>
            <person name="Iotti M."/>
            <person name="Le Tacon F."/>
            <person name="Lindquist E.A."/>
            <person name="Lipzen A."/>
            <person name="Malagnac F."/>
            <person name="Mello A."/>
            <person name="Molinier V."/>
            <person name="Miyauchi S."/>
            <person name="Poulain J."/>
            <person name="Riccioni C."/>
            <person name="Rubini A."/>
            <person name="Sitrit Y."/>
            <person name="Splivallo R."/>
            <person name="Traeger S."/>
            <person name="Wang M."/>
            <person name="Zifcakova L."/>
            <person name="Wipf D."/>
            <person name="Zambonelli A."/>
            <person name="Paolocci F."/>
            <person name="Nowrousian M."/>
            <person name="Ottonello S."/>
            <person name="Baldrian P."/>
            <person name="Spatafora J.W."/>
            <person name="Henrissat B."/>
            <person name="Nagy L.G."/>
            <person name="Aury J.M."/>
            <person name="Wincker P."/>
            <person name="Grigoriev I.V."/>
            <person name="Bonfante P."/>
            <person name="Martin F.M."/>
        </authorList>
    </citation>
    <scope>NUCLEOTIDE SEQUENCE [LARGE SCALE GENOMIC DNA]</scope>
    <source>
        <strain evidence="3 4">ATCC MYA-4762</strain>
    </source>
</reference>
<dbReference type="InParanoid" id="A0A3N4MA59"/>
<organism evidence="3 4">
    <name type="scientific">Terfezia boudieri ATCC MYA-4762</name>
    <dbReference type="NCBI Taxonomy" id="1051890"/>
    <lineage>
        <taxon>Eukaryota</taxon>
        <taxon>Fungi</taxon>
        <taxon>Dikarya</taxon>
        <taxon>Ascomycota</taxon>
        <taxon>Pezizomycotina</taxon>
        <taxon>Pezizomycetes</taxon>
        <taxon>Pezizales</taxon>
        <taxon>Pezizaceae</taxon>
        <taxon>Terfezia</taxon>
    </lineage>
</organism>
<dbReference type="GO" id="GO:0051087">
    <property type="term" value="F:protein-folding chaperone binding"/>
    <property type="evidence" value="ECO:0007669"/>
    <property type="project" value="TreeGrafter"/>
</dbReference>
<dbReference type="GO" id="GO:0042030">
    <property type="term" value="F:ATPase inhibitor activity"/>
    <property type="evidence" value="ECO:0007669"/>
    <property type="project" value="TreeGrafter"/>
</dbReference>
<feature type="region of interest" description="Disordered" evidence="1">
    <location>
        <begin position="977"/>
        <end position="1005"/>
    </location>
</feature>
<feature type="region of interest" description="Disordered" evidence="1">
    <location>
        <begin position="1"/>
        <end position="26"/>
    </location>
</feature>
<dbReference type="Pfam" id="PF14636">
    <property type="entry name" value="FNIP_N"/>
    <property type="match status" value="1"/>
</dbReference>
<feature type="region of interest" description="Disordered" evidence="1">
    <location>
        <begin position="552"/>
        <end position="585"/>
    </location>
</feature>
<dbReference type="PANTHER" id="PTHR21634">
    <property type="entry name" value="RE13835P"/>
    <property type="match status" value="1"/>
</dbReference>
<evidence type="ECO:0000259" key="2">
    <source>
        <dbReference type="Pfam" id="PF14636"/>
    </source>
</evidence>
<dbReference type="AlphaFoldDB" id="A0A3N4MA59"/>
<dbReference type="OrthoDB" id="5428015at2759"/>
<name>A0A3N4MA59_9PEZI</name>
<keyword evidence="4" id="KW-1185">Reference proteome</keyword>
<dbReference type="InterPro" id="IPR028084">
    <property type="entry name" value="FNIP_N_dom"/>
</dbReference>
<feature type="region of interest" description="Disordered" evidence="1">
    <location>
        <begin position="615"/>
        <end position="641"/>
    </location>
</feature>
<dbReference type="Proteomes" id="UP000267821">
    <property type="component" value="Unassembled WGS sequence"/>
</dbReference>